<dbReference type="Pfam" id="PF03780">
    <property type="entry name" value="Asp23"/>
    <property type="match status" value="1"/>
</dbReference>
<evidence type="ECO:0000256" key="1">
    <source>
        <dbReference type="ARBA" id="ARBA00005721"/>
    </source>
</evidence>
<dbReference type="Proteomes" id="UP000605259">
    <property type="component" value="Unassembled WGS sequence"/>
</dbReference>
<proteinExistence type="inferred from homology"/>
<dbReference type="AlphaFoldDB" id="A0A917AQ98"/>
<accession>A0A917AQ98</accession>
<dbReference type="EMBL" id="BMFK01000001">
    <property type="protein sequence ID" value="GGE66526.1"/>
    <property type="molecule type" value="Genomic_DNA"/>
</dbReference>
<dbReference type="PANTHER" id="PTHR34297:SF2">
    <property type="entry name" value="ASP23_GLS24 FAMILY ENVELOPE STRESS RESPONSE PROTEIN"/>
    <property type="match status" value="1"/>
</dbReference>
<keyword evidence="3" id="KW-1185">Reference proteome</keyword>
<evidence type="ECO:0008006" key="4">
    <source>
        <dbReference type="Google" id="ProtNLM"/>
    </source>
</evidence>
<comment type="caution">
    <text evidence="2">The sequence shown here is derived from an EMBL/GenBank/DDBJ whole genome shotgun (WGS) entry which is preliminary data.</text>
</comment>
<evidence type="ECO:0000313" key="2">
    <source>
        <dbReference type="EMBL" id="GGE66526.1"/>
    </source>
</evidence>
<protein>
    <recommendedName>
        <fullName evidence="4">Asp23/Gls24 family envelope stress response protein</fullName>
    </recommendedName>
</protein>
<organism evidence="2 3">
    <name type="scientific">Priestia taiwanensis</name>
    <dbReference type="NCBI Taxonomy" id="1347902"/>
    <lineage>
        <taxon>Bacteria</taxon>
        <taxon>Bacillati</taxon>
        <taxon>Bacillota</taxon>
        <taxon>Bacilli</taxon>
        <taxon>Bacillales</taxon>
        <taxon>Bacillaceae</taxon>
        <taxon>Priestia</taxon>
    </lineage>
</organism>
<evidence type="ECO:0000313" key="3">
    <source>
        <dbReference type="Proteomes" id="UP000605259"/>
    </source>
</evidence>
<sequence length="131" mass="15040">MSFKSMLTYGTLTIENVTISDIIVAIMDDFKSDMRLLSKVQHYIVPSQSRRGVKSGVVLKKEKEGMVINLYICLFSYKSILSLCERVQARVTREIEWLTGITVNKVNVYVEKMLLKQAQPLWTENVGLYVD</sequence>
<comment type="similarity">
    <text evidence="1">Belongs to the asp23 family.</text>
</comment>
<dbReference type="RefSeq" id="WP_188387832.1">
    <property type="nucleotide sequence ID" value="NZ_BMFK01000001.1"/>
</dbReference>
<gene>
    <name evidence="2" type="ORF">GCM10007140_15890</name>
</gene>
<dbReference type="PANTHER" id="PTHR34297">
    <property type="entry name" value="HYPOTHETICAL CYTOSOLIC PROTEIN-RELATED"/>
    <property type="match status" value="1"/>
</dbReference>
<reference evidence="2" key="2">
    <citation type="submission" date="2020-09" db="EMBL/GenBank/DDBJ databases">
        <authorList>
            <person name="Sun Q."/>
            <person name="Zhou Y."/>
        </authorList>
    </citation>
    <scope>NUCLEOTIDE SEQUENCE</scope>
    <source>
        <strain evidence="2">CGMCC 1.12698</strain>
    </source>
</reference>
<reference evidence="2" key="1">
    <citation type="journal article" date="2014" name="Int. J. Syst. Evol. Microbiol.">
        <title>Complete genome sequence of Corynebacterium casei LMG S-19264T (=DSM 44701T), isolated from a smear-ripened cheese.</title>
        <authorList>
            <consortium name="US DOE Joint Genome Institute (JGI-PGF)"/>
            <person name="Walter F."/>
            <person name="Albersmeier A."/>
            <person name="Kalinowski J."/>
            <person name="Ruckert C."/>
        </authorList>
    </citation>
    <scope>NUCLEOTIDE SEQUENCE</scope>
    <source>
        <strain evidence="2">CGMCC 1.12698</strain>
    </source>
</reference>
<name>A0A917AQ98_9BACI</name>
<dbReference type="InterPro" id="IPR005531">
    <property type="entry name" value="Asp23"/>
</dbReference>